<feature type="chain" id="PRO_5013181527" evidence="4">
    <location>
        <begin position="24"/>
        <end position="152"/>
    </location>
</feature>
<comment type="similarity">
    <text evidence="1">Belongs to the STIG1 family.</text>
</comment>
<comment type="caution">
    <text evidence="5">The sequence shown here is derived from an EMBL/GenBank/DDBJ whole genome shotgun (WGS) entry which is preliminary data.</text>
</comment>
<evidence type="ECO:0000256" key="3">
    <source>
        <dbReference type="SAM" id="MobiDB-lite"/>
    </source>
</evidence>
<dbReference type="PANTHER" id="PTHR33227:SF21">
    <property type="entry name" value="F12F1.21 PROTEIN"/>
    <property type="match status" value="1"/>
</dbReference>
<name>A0A1R3H3C6_9ROSI</name>
<evidence type="ECO:0000256" key="4">
    <source>
        <dbReference type="SAM" id="SignalP"/>
    </source>
</evidence>
<protein>
    <submittedName>
        <fullName evidence="5">Stigma-specific protein Stig1</fullName>
    </submittedName>
</protein>
<dbReference type="EMBL" id="AWUE01020873">
    <property type="protein sequence ID" value="OMO64839.1"/>
    <property type="molecule type" value="Genomic_DNA"/>
</dbReference>
<dbReference type="AlphaFoldDB" id="A0A1R3H3C6"/>
<dbReference type="STRING" id="93759.A0A1R3H3C6"/>
<keyword evidence="2 4" id="KW-0732">Signal</keyword>
<accession>A0A1R3H3C6</accession>
<evidence type="ECO:0000313" key="5">
    <source>
        <dbReference type="EMBL" id="OMO64839.1"/>
    </source>
</evidence>
<dbReference type="Proteomes" id="UP000187203">
    <property type="component" value="Unassembled WGS sequence"/>
</dbReference>
<sequence>MKFLKIFLMLALFMALAITLISATPAKEEESSVNNDDNNDGDASDSQELPTSLRGISRFLAQKPARATMTCNKYPRVCRVAGSPGPDCCKKNCVNVKTDRLNCGMCGKKCKYSEICCKGKCVNPMSHKKHCGGCNNACDKGSKCLIGMCSYA</sequence>
<dbReference type="PANTHER" id="PTHR33227">
    <property type="entry name" value="STIGMA-SPECIFIC STIG1-LIKE PROTEIN 3"/>
    <property type="match status" value="1"/>
</dbReference>
<feature type="region of interest" description="Disordered" evidence="3">
    <location>
        <begin position="29"/>
        <end position="49"/>
    </location>
</feature>
<proteinExistence type="inferred from homology"/>
<feature type="signal peptide" evidence="4">
    <location>
        <begin position="1"/>
        <end position="23"/>
    </location>
</feature>
<evidence type="ECO:0000256" key="1">
    <source>
        <dbReference type="ARBA" id="ARBA00006010"/>
    </source>
</evidence>
<organism evidence="5 6">
    <name type="scientific">Corchorus olitorius</name>
    <dbReference type="NCBI Taxonomy" id="93759"/>
    <lineage>
        <taxon>Eukaryota</taxon>
        <taxon>Viridiplantae</taxon>
        <taxon>Streptophyta</taxon>
        <taxon>Embryophyta</taxon>
        <taxon>Tracheophyta</taxon>
        <taxon>Spermatophyta</taxon>
        <taxon>Magnoliopsida</taxon>
        <taxon>eudicotyledons</taxon>
        <taxon>Gunneridae</taxon>
        <taxon>Pentapetalae</taxon>
        <taxon>rosids</taxon>
        <taxon>malvids</taxon>
        <taxon>Malvales</taxon>
        <taxon>Malvaceae</taxon>
        <taxon>Grewioideae</taxon>
        <taxon>Apeibeae</taxon>
        <taxon>Corchorus</taxon>
    </lineage>
</organism>
<gene>
    <name evidence="5" type="ORF">COLO4_31812</name>
</gene>
<reference evidence="6" key="1">
    <citation type="submission" date="2013-09" db="EMBL/GenBank/DDBJ databases">
        <title>Corchorus olitorius genome sequencing.</title>
        <authorList>
            <person name="Alam M."/>
            <person name="Haque M.S."/>
            <person name="Islam M.S."/>
            <person name="Emdad E.M."/>
            <person name="Islam M.M."/>
            <person name="Ahmed B."/>
            <person name="Halim A."/>
            <person name="Hossen Q.M.M."/>
            <person name="Hossain M.Z."/>
            <person name="Ahmed R."/>
            <person name="Khan M.M."/>
            <person name="Islam R."/>
            <person name="Rashid M.M."/>
            <person name="Khan S.A."/>
            <person name="Rahman M.S."/>
            <person name="Alam M."/>
            <person name="Yahiya A.S."/>
            <person name="Khan M.S."/>
            <person name="Azam M.S."/>
            <person name="Haque T."/>
            <person name="Lashkar M.Z.H."/>
            <person name="Akhand A.I."/>
            <person name="Morshed G."/>
            <person name="Roy S."/>
            <person name="Uddin K.S."/>
            <person name="Rabeya T."/>
            <person name="Hossain A.S."/>
            <person name="Chowdhury A."/>
            <person name="Snigdha A.R."/>
            <person name="Mortoza M.S."/>
            <person name="Matin S.A."/>
            <person name="Hoque S.M.E."/>
            <person name="Islam M.K."/>
            <person name="Roy D.K."/>
            <person name="Haider R."/>
            <person name="Moosa M.M."/>
            <person name="Elias S.M."/>
            <person name="Hasan A.M."/>
            <person name="Jahan S."/>
            <person name="Shafiuddin M."/>
            <person name="Mahmood N."/>
            <person name="Shommy N.S."/>
        </authorList>
    </citation>
    <scope>NUCLEOTIDE SEQUENCE [LARGE SCALE GENOMIC DNA]</scope>
    <source>
        <strain evidence="6">cv. O-4</strain>
    </source>
</reference>
<dbReference type="OrthoDB" id="5421723at2759"/>
<dbReference type="InterPro" id="IPR006969">
    <property type="entry name" value="Stig-like"/>
</dbReference>
<evidence type="ECO:0000256" key="2">
    <source>
        <dbReference type="ARBA" id="ARBA00022729"/>
    </source>
</evidence>
<dbReference type="Pfam" id="PF04885">
    <property type="entry name" value="Stig1"/>
    <property type="match status" value="1"/>
</dbReference>
<evidence type="ECO:0000313" key="6">
    <source>
        <dbReference type="Proteomes" id="UP000187203"/>
    </source>
</evidence>
<keyword evidence="6" id="KW-1185">Reference proteome</keyword>